<evidence type="ECO:0000259" key="1">
    <source>
        <dbReference type="PROSITE" id="PS50883"/>
    </source>
</evidence>
<dbReference type="InterPro" id="IPR001633">
    <property type="entry name" value="EAL_dom"/>
</dbReference>
<evidence type="ECO:0000313" key="4">
    <source>
        <dbReference type="Proteomes" id="UP001155546"/>
    </source>
</evidence>
<gene>
    <name evidence="3" type="ORF">NE535_02550</name>
</gene>
<dbReference type="Pfam" id="PF00990">
    <property type="entry name" value="GGDEF"/>
    <property type="match status" value="1"/>
</dbReference>
<dbReference type="InterPro" id="IPR035919">
    <property type="entry name" value="EAL_sf"/>
</dbReference>
<dbReference type="InterPro" id="IPR029787">
    <property type="entry name" value="Nucleotide_cyclase"/>
</dbReference>
<dbReference type="PANTHER" id="PTHR44757:SF4">
    <property type="entry name" value="DIGUANYLATE CYCLASE DGCE-RELATED"/>
    <property type="match status" value="1"/>
</dbReference>
<dbReference type="Proteomes" id="UP001155546">
    <property type="component" value="Unassembled WGS sequence"/>
</dbReference>
<sequence length="766" mass="86318">MAESTPQLLKLALANGSLQENENTTIMMLDDVLAFVCKQLNCDAVIAIKSCHSNNTFSASLEIVDTSINTVVSHFSDYLSFQSQLTKKIESDQTLIDALLNHQQPVHIFQELTSPDSQQAQIISLHLRQHLDKSVRILHGEITPAVCVGNVTMVLIAMTFQPAKTLSKQEKPLSCESFWQSMLDEHCFQLASAFELTRLSTLLDSKEKQYQELFSHLPMACALIDVEDKVVLQNHVSENMLKFQIGQSLFDGLRHDDHALLKDTLHIVRQGVLRQAWCEVPLKLGLSTHWYKMSFCHALNSQKQLLLMVEDVTERYRLADELTFHSNHDALTGLPNRVQFEGMLDELLANDEDIPACVAFLDLDQFQVVNDLSGHQAGDELLLQVSKRLKQLVRKGDVVARLGGDEFGILMYYSDDVSAKQVAKRICQQLSEHEFKWKKVKHNVSMSIGISTFDHNSKDIYEVMSQADAACRLAKEEGRNRWHYFNSDDPQVHILYTQMVASVDITGALALNQFELFYQLIEPLDKNEHGLHMEILLRMVQEDGAYVSPAIFLPAAERYNLASRVDQWVIDNLLKWGGANLNIWREMSMVSVNLSAMSLADQKFMGWLEMRLMVEPELVDKLCFEITETAAVSQLDQATALIDLLRPLGCKLALDDFGSGFSSFAYLKTLDVDFVKIDGQFVVNVCSDRSDKAIVSAICQLAKDMDFEVIAEFVETAEIGLKLKSLGVDYAQGYAINKPCPLSTLESGIRSPWLALHSPDEVIYDI</sequence>
<dbReference type="PROSITE" id="PS50887">
    <property type="entry name" value="GGDEF"/>
    <property type="match status" value="1"/>
</dbReference>
<dbReference type="Gene3D" id="3.20.20.450">
    <property type="entry name" value="EAL domain"/>
    <property type="match status" value="1"/>
</dbReference>
<dbReference type="InterPro" id="IPR000160">
    <property type="entry name" value="GGDEF_dom"/>
</dbReference>
<dbReference type="PANTHER" id="PTHR44757">
    <property type="entry name" value="DIGUANYLATE CYCLASE DGCP"/>
    <property type="match status" value="1"/>
</dbReference>
<dbReference type="RefSeq" id="WP_261297128.1">
    <property type="nucleotide sequence ID" value="NZ_JAMTCD010000002.1"/>
</dbReference>
<dbReference type="CDD" id="cd01949">
    <property type="entry name" value="GGDEF"/>
    <property type="match status" value="1"/>
</dbReference>
<proteinExistence type="predicted"/>
<name>A0A9X2WJR4_9GAMM</name>
<dbReference type="Pfam" id="PF00563">
    <property type="entry name" value="EAL"/>
    <property type="match status" value="1"/>
</dbReference>
<dbReference type="NCBIfam" id="TIGR00254">
    <property type="entry name" value="GGDEF"/>
    <property type="match status" value="1"/>
</dbReference>
<reference evidence="3" key="1">
    <citation type="journal article" date="2023" name="Int. J. Syst. Evol. Microbiol.">
        <title>&lt;i&gt;Shewanella septentrionalis&lt;/i&gt; sp. nov. and &lt;i&gt;Shewanella holmiensis&lt;/i&gt; sp. nov., isolated from Baltic Sea water and sediments.</title>
        <authorList>
            <person name="Martin-Rodriguez A.J."/>
            <person name="Thorell K."/>
            <person name="Joffre E."/>
            <person name="Jensie-Markopoulos S."/>
            <person name="Moore E.R.B."/>
            <person name="Sjoling A."/>
        </authorList>
    </citation>
    <scope>NUCLEOTIDE SEQUENCE</scope>
    <source>
        <strain evidence="3">SP1S2-7</strain>
    </source>
</reference>
<organism evidence="3 4">
    <name type="scientific">Shewanella holmiensis</name>
    <dbReference type="NCBI Taxonomy" id="2952222"/>
    <lineage>
        <taxon>Bacteria</taxon>
        <taxon>Pseudomonadati</taxon>
        <taxon>Pseudomonadota</taxon>
        <taxon>Gammaproteobacteria</taxon>
        <taxon>Alteromonadales</taxon>
        <taxon>Shewanellaceae</taxon>
        <taxon>Shewanella</taxon>
    </lineage>
</organism>
<feature type="domain" description="GGDEF" evidence="2">
    <location>
        <begin position="354"/>
        <end position="487"/>
    </location>
</feature>
<protein>
    <submittedName>
        <fullName evidence="3">EAL domain-containing protein</fullName>
    </submittedName>
</protein>
<dbReference type="PROSITE" id="PS50883">
    <property type="entry name" value="EAL"/>
    <property type="match status" value="1"/>
</dbReference>
<dbReference type="AlphaFoldDB" id="A0A9X2WJR4"/>
<dbReference type="InterPro" id="IPR052155">
    <property type="entry name" value="Biofilm_reg_signaling"/>
</dbReference>
<dbReference type="SMART" id="SM00052">
    <property type="entry name" value="EAL"/>
    <property type="match status" value="1"/>
</dbReference>
<dbReference type="SUPFAM" id="SSF141868">
    <property type="entry name" value="EAL domain-like"/>
    <property type="match status" value="1"/>
</dbReference>
<feature type="domain" description="EAL" evidence="1">
    <location>
        <begin position="498"/>
        <end position="753"/>
    </location>
</feature>
<dbReference type="SUPFAM" id="SSF55073">
    <property type="entry name" value="Nucleotide cyclase"/>
    <property type="match status" value="1"/>
</dbReference>
<dbReference type="CDD" id="cd01948">
    <property type="entry name" value="EAL"/>
    <property type="match status" value="1"/>
</dbReference>
<dbReference type="InterPro" id="IPR043128">
    <property type="entry name" value="Rev_trsase/Diguanyl_cyclase"/>
</dbReference>
<dbReference type="Gene3D" id="3.30.70.270">
    <property type="match status" value="1"/>
</dbReference>
<evidence type="ECO:0000313" key="3">
    <source>
        <dbReference type="EMBL" id="MCT7940686.1"/>
    </source>
</evidence>
<comment type="caution">
    <text evidence="3">The sequence shown here is derived from an EMBL/GenBank/DDBJ whole genome shotgun (WGS) entry which is preliminary data.</text>
</comment>
<keyword evidence="4" id="KW-1185">Reference proteome</keyword>
<accession>A0A9X2WJR4</accession>
<dbReference type="Gene3D" id="3.30.450.20">
    <property type="entry name" value="PAS domain"/>
    <property type="match status" value="1"/>
</dbReference>
<dbReference type="SMART" id="SM00267">
    <property type="entry name" value="GGDEF"/>
    <property type="match status" value="1"/>
</dbReference>
<evidence type="ECO:0000259" key="2">
    <source>
        <dbReference type="PROSITE" id="PS50887"/>
    </source>
</evidence>
<dbReference type="EMBL" id="JAMTCD010000002">
    <property type="protein sequence ID" value="MCT7940686.1"/>
    <property type="molecule type" value="Genomic_DNA"/>
</dbReference>